<organism evidence="1 2">
    <name type="scientific">Lentibacillus salicampi</name>
    <dbReference type="NCBI Taxonomy" id="175306"/>
    <lineage>
        <taxon>Bacteria</taxon>
        <taxon>Bacillati</taxon>
        <taxon>Bacillota</taxon>
        <taxon>Bacilli</taxon>
        <taxon>Bacillales</taxon>
        <taxon>Bacillaceae</taxon>
        <taxon>Lentibacillus</taxon>
    </lineage>
</organism>
<dbReference type="RefSeq" id="WP_135111854.1">
    <property type="nucleotide sequence ID" value="NZ_SRHY01000079.1"/>
</dbReference>
<evidence type="ECO:0000313" key="1">
    <source>
        <dbReference type="EMBL" id="TFJ90647.1"/>
    </source>
</evidence>
<dbReference type="Proteomes" id="UP000298484">
    <property type="component" value="Unassembled WGS sequence"/>
</dbReference>
<reference evidence="1 2" key="1">
    <citation type="submission" date="2019-03" db="EMBL/GenBank/DDBJ databases">
        <title>Genome sequence of Lentibacillus salicampi ATCC BAA-719.</title>
        <authorList>
            <person name="Maclea K.S."/>
            <person name="Simoes Junior M."/>
        </authorList>
    </citation>
    <scope>NUCLEOTIDE SEQUENCE [LARGE SCALE GENOMIC DNA]</scope>
    <source>
        <strain evidence="1 2">ATCC BAA-719</strain>
    </source>
</reference>
<evidence type="ECO:0000313" key="2">
    <source>
        <dbReference type="Proteomes" id="UP000298484"/>
    </source>
</evidence>
<dbReference type="EMBL" id="SRHY01000079">
    <property type="protein sequence ID" value="TFJ90647.1"/>
    <property type="molecule type" value="Genomic_DNA"/>
</dbReference>
<gene>
    <name evidence="1" type="ORF">E4U82_19210</name>
</gene>
<proteinExistence type="predicted"/>
<dbReference type="AlphaFoldDB" id="A0A4Y9A6Y1"/>
<dbReference type="OrthoDB" id="2990272at2"/>
<protein>
    <submittedName>
        <fullName evidence="1">Uncharacterized protein</fullName>
    </submittedName>
</protein>
<name>A0A4Y9A6Y1_9BACI</name>
<sequence>MSIETAYSLELKDVISALEANQYYRQGKLHDPRAFSCIGSDDCNAQLTCANLSKLPNEWIVPPYFKQSSDLSPHSSNCDYVKHKATAKNQKGNIDSSLIKTGNFNLILDLDGFSKPKADNLTINGKTNSGSITSYTKKSVSSKNKIQQKNSDIKSLRKLVDVYQSEDYDNSTTKVNINSSSFTLEKLFFNLDSKNKIKHQQHIYFGKATIYERKEEDKFYIIEFSTKHYHISKNKAVTDKPSIMVFKDQLQKHKHLRRFEKYVSTGNTFTCYFFGYPELQKYINFKLHNNYYNLFLRD</sequence>
<comment type="caution">
    <text evidence="1">The sequence shown here is derived from an EMBL/GenBank/DDBJ whole genome shotgun (WGS) entry which is preliminary data.</text>
</comment>
<accession>A0A4Y9A6Y1</accession>
<keyword evidence="2" id="KW-1185">Reference proteome</keyword>